<dbReference type="EMBL" id="RQZA01000007">
    <property type="protein sequence ID" value="RRD30538.1"/>
    <property type="molecule type" value="Genomic_DNA"/>
</dbReference>
<keyword evidence="7" id="KW-0028">Amino-acid biosynthesis</keyword>
<keyword evidence="7" id="KW-0055">Arginine biosynthesis</keyword>
<dbReference type="Gene3D" id="1.10.10.10">
    <property type="entry name" value="Winged helix-like DNA-binding domain superfamily/Winged helix DNA-binding domain"/>
    <property type="match status" value="1"/>
</dbReference>
<dbReference type="GO" id="GO:0006526">
    <property type="term" value="P:L-arginine biosynthetic process"/>
    <property type="evidence" value="ECO:0007669"/>
    <property type="project" value="UniProtKB-UniPathway"/>
</dbReference>
<dbReference type="InterPro" id="IPR020900">
    <property type="entry name" value="Arg_repress_DNA-bd"/>
</dbReference>
<dbReference type="Gene3D" id="3.30.1360.40">
    <property type="match status" value="1"/>
</dbReference>
<organism evidence="11 12">
    <name type="scientific">Streptococcus minor</name>
    <dbReference type="NCBI Taxonomy" id="229549"/>
    <lineage>
        <taxon>Bacteria</taxon>
        <taxon>Bacillati</taxon>
        <taxon>Bacillota</taxon>
        <taxon>Bacilli</taxon>
        <taxon>Lactobacillales</taxon>
        <taxon>Streptococcaceae</taxon>
        <taxon>Streptococcus</taxon>
    </lineage>
</organism>
<keyword evidence="6 7" id="KW-0804">Transcription</keyword>
<evidence type="ECO:0000256" key="2">
    <source>
        <dbReference type="ARBA" id="ARBA00008316"/>
    </source>
</evidence>
<evidence type="ECO:0000256" key="1">
    <source>
        <dbReference type="ARBA" id="ARBA00004496"/>
    </source>
</evidence>
<reference evidence="11 12" key="1">
    <citation type="submission" date="2018-11" db="EMBL/GenBank/DDBJ databases">
        <title>Genomes From Bacteria Associated with the Canine Oral Cavity: a Test Case for Automated Genome-Based Taxonomic Assignment.</title>
        <authorList>
            <person name="Coil D.A."/>
            <person name="Jospin G."/>
            <person name="Darling A.E."/>
            <person name="Wallis C."/>
            <person name="Davis I.J."/>
            <person name="Harris S."/>
            <person name="Eisen J.A."/>
            <person name="Holcombe L.J."/>
            <person name="O'Flynn C."/>
        </authorList>
    </citation>
    <scope>NUCLEOTIDE SEQUENCE [LARGE SCALE GENOMIC DNA]</scope>
    <source>
        <strain evidence="11 12">OH4621_COT-116</strain>
    </source>
</reference>
<dbReference type="GO" id="GO:0003677">
    <property type="term" value="F:DNA binding"/>
    <property type="evidence" value="ECO:0007669"/>
    <property type="project" value="UniProtKB-KW"/>
</dbReference>
<sequence length="147" mass="16472">MNKAGRQDFIKNMVREERIGRQADIQAILEKNGIFVTQTTLSRDLREIGLVKVYENGKSFYAITEDETERSFTQLLADYAYKVERASFILVLHSDLGEAALMANIIDAEKPDTILGTVAGADTLLVICRDEAAAKQVEEEIALFLEE</sequence>
<dbReference type="Pfam" id="PF01316">
    <property type="entry name" value="Arg_repressor"/>
    <property type="match status" value="1"/>
</dbReference>
<gene>
    <name evidence="7 11" type="primary">argR</name>
    <name evidence="11" type="ORF">EII38_07990</name>
</gene>
<evidence type="ECO:0000256" key="4">
    <source>
        <dbReference type="ARBA" id="ARBA00023015"/>
    </source>
</evidence>
<dbReference type="PANTHER" id="PTHR34471:SF1">
    <property type="entry name" value="ARGININE REPRESSOR"/>
    <property type="match status" value="1"/>
</dbReference>
<comment type="pathway">
    <text evidence="7">Amino-acid biosynthesis; L-arginine biosynthesis [regulation].</text>
</comment>
<evidence type="ECO:0000259" key="9">
    <source>
        <dbReference type="Pfam" id="PF01316"/>
    </source>
</evidence>
<evidence type="ECO:0000256" key="8">
    <source>
        <dbReference type="NCBIfam" id="TIGR01529"/>
    </source>
</evidence>
<protein>
    <recommendedName>
        <fullName evidence="7 8">Arginine repressor</fullName>
    </recommendedName>
</protein>
<feature type="domain" description="Arginine repressor C-terminal" evidence="10">
    <location>
        <begin position="77"/>
        <end position="141"/>
    </location>
</feature>
<keyword evidence="7" id="KW-0678">Repressor</keyword>
<proteinExistence type="inferred from homology"/>
<comment type="caution">
    <text evidence="11">The sequence shown here is derived from an EMBL/GenBank/DDBJ whole genome shotgun (WGS) entry which is preliminary data.</text>
</comment>
<dbReference type="AlphaFoldDB" id="A0A3P1V9W0"/>
<dbReference type="GO" id="GO:0003700">
    <property type="term" value="F:DNA-binding transcription factor activity"/>
    <property type="evidence" value="ECO:0007669"/>
    <property type="project" value="UniProtKB-UniRule"/>
</dbReference>
<dbReference type="HAMAP" id="MF_00173">
    <property type="entry name" value="Arg_repressor"/>
    <property type="match status" value="1"/>
</dbReference>
<dbReference type="InterPro" id="IPR036388">
    <property type="entry name" value="WH-like_DNA-bd_sf"/>
</dbReference>
<dbReference type="GO" id="GO:1900079">
    <property type="term" value="P:regulation of arginine biosynthetic process"/>
    <property type="evidence" value="ECO:0007669"/>
    <property type="project" value="UniProtKB-UniRule"/>
</dbReference>
<comment type="similarity">
    <text evidence="2 7">Belongs to the ArgR family.</text>
</comment>
<accession>A0A3P1V9W0</accession>
<comment type="function">
    <text evidence="7">Regulates arginine biosynthesis genes.</text>
</comment>
<dbReference type="SUPFAM" id="SSF55252">
    <property type="entry name" value="C-terminal domain of arginine repressor"/>
    <property type="match status" value="1"/>
</dbReference>
<dbReference type="GO" id="GO:0034618">
    <property type="term" value="F:arginine binding"/>
    <property type="evidence" value="ECO:0007669"/>
    <property type="project" value="InterPro"/>
</dbReference>
<dbReference type="InterPro" id="IPR036390">
    <property type="entry name" value="WH_DNA-bd_sf"/>
</dbReference>
<evidence type="ECO:0000256" key="3">
    <source>
        <dbReference type="ARBA" id="ARBA00022490"/>
    </source>
</evidence>
<name>A0A3P1V9W0_9STRE</name>
<evidence type="ECO:0000256" key="7">
    <source>
        <dbReference type="HAMAP-Rule" id="MF_00173"/>
    </source>
</evidence>
<dbReference type="Proteomes" id="UP000281771">
    <property type="component" value="Unassembled WGS sequence"/>
</dbReference>
<comment type="subcellular location">
    <subcellularLocation>
        <location evidence="1 7">Cytoplasm</location>
    </subcellularLocation>
</comment>
<dbReference type="UniPathway" id="UPA00068"/>
<evidence type="ECO:0000256" key="6">
    <source>
        <dbReference type="ARBA" id="ARBA00023163"/>
    </source>
</evidence>
<feature type="domain" description="Arginine repressor DNA-binding" evidence="9">
    <location>
        <begin position="1"/>
        <end position="67"/>
    </location>
</feature>
<dbReference type="PRINTS" id="PR01467">
    <property type="entry name" value="ARGREPRESSOR"/>
</dbReference>
<dbReference type="RefSeq" id="WP_018166586.1">
    <property type="nucleotide sequence ID" value="NZ_RQZA01000007.1"/>
</dbReference>
<keyword evidence="5 7" id="KW-0238">DNA-binding</keyword>
<dbReference type="NCBIfam" id="TIGR01529">
    <property type="entry name" value="argR_whole"/>
    <property type="match status" value="1"/>
</dbReference>
<keyword evidence="4 7" id="KW-0805">Transcription regulation</keyword>
<dbReference type="InterPro" id="IPR020899">
    <property type="entry name" value="Arg_repress_C"/>
</dbReference>
<dbReference type="Pfam" id="PF02863">
    <property type="entry name" value="Arg_repressor_C"/>
    <property type="match status" value="1"/>
</dbReference>
<dbReference type="GO" id="GO:0005737">
    <property type="term" value="C:cytoplasm"/>
    <property type="evidence" value="ECO:0007669"/>
    <property type="project" value="UniProtKB-SubCell"/>
</dbReference>
<evidence type="ECO:0000313" key="12">
    <source>
        <dbReference type="Proteomes" id="UP000281771"/>
    </source>
</evidence>
<keyword evidence="12" id="KW-1185">Reference proteome</keyword>
<dbReference type="PANTHER" id="PTHR34471">
    <property type="entry name" value="ARGININE REPRESSOR"/>
    <property type="match status" value="1"/>
</dbReference>
<evidence type="ECO:0000256" key="5">
    <source>
        <dbReference type="ARBA" id="ARBA00023125"/>
    </source>
</evidence>
<dbReference type="STRING" id="1123309.GCA_000377005_00659"/>
<dbReference type="InterPro" id="IPR036251">
    <property type="entry name" value="Arg_repress_C_sf"/>
</dbReference>
<dbReference type="InterPro" id="IPR001669">
    <property type="entry name" value="Arg_repress"/>
</dbReference>
<keyword evidence="3 7" id="KW-0963">Cytoplasm</keyword>
<evidence type="ECO:0000259" key="10">
    <source>
        <dbReference type="Pfam" id="PF02863"/>
    </source>
</evidence>
<evidence type="ECO:0000313" key="11">
    <source>
        <dbReference type="EMBL" id="RRD30538.1"/>
    </source>
</evidence>
<dbReference type="GO" id="GO:0051259">
    <property type="term" value="P:protein complex oligomerization"/>
    <property type="evidence" value="ECO:0007669"/>
    <property type="project" value="InterPro"/>
</dbReference>
<dbReference type="SUPFAM" id="SSF46785">
    <property type="entry name" value="Winged helix' DNA-binding domain"/>
    <property type="match status" value="1"/>
</dbReference>